<evidence type="ECO:0000313" key="2">
    <source>
        <dbReference type="Proteomes" id="UP000299102"/>
    </source>
</evidence>
<protein>
    <recommendedName>
        <fullName evidence="3">Mariner Mos1 transposase</fullName>
    </recommendedName>
</protein>
<name>A0A4C1VDH2_EUMVA</name>
<keyword evidence="2" id="KW-1185">Reference proteome</keyword>
<dbReference type="EMBL" id="BGZK01000321">
    <property type="protein sequence ID" value="GBP36649.1"/>
    <property type="molecule type" value="Genomic_DNA"/>
</dbReference>
<accession>A0A4C1VDH2</accession>
<dbReference type="InterPro" id="IPR036397">
    <property type="entry name" value="RNaseH_sf"/>
</dbReference>
<reference evidence="1 2" key="1">
    <citation type="journal article" date="2019" name="Commun. Biol.">
        <title>The bagworm genome reveals a unique fibroin gene that provides high tensile strength.</title>
        <authorList>
            <person name="Kono N."/>
            <person name="Nakamura H."/>
            <person name="Ohtoshi R."/>
            <person name="Tomita M."/>
            <person name="Numata K."/>
            <person name="Arakawa K."/>
        </authorList>
    </citation>
    <scope>NUCLEOTIDE SEQUENCE [LARGE SCALE GENOMIC DNA]</scope>
</reference>
<dbReference type="Proteomes" id="UP000299102">
    <property type="component" value="Unassembled WGS sequence"/>
</dbReference>
<dbReference type="GO" id="GO:0003676">
    <property type="term" value="F:nucleic acid binding"/>
    <property type="evidence" value="ECO:0007669"/>
    <property type="project" value="InterPro"/>
</dbReference>
<comment type="caution">
    <text evidence="1">The sequence shown here is derived from an EMBL/GenBank/DDBJ whole genome shotgun (WGS) entry which is preliminary data.</text>
</comment>
<dbReference type="Gene3D" id="3.30.420.10">
    <property type="entry name" value="Ribonuclease H-like superfamily/Ribonuclease H"/>
    <property type="match status" value="1"/>
</dbReference>
<evidence type="ECO:0000313" key="1">
    <source>
        <dbReference type="EMBL" id="GBP36649.1"/>
    </source>
</evidence>
<sequence>MLPEPDLRGGKPGICPERQNMRGGKIDLFLSFNLAVSHPPPKLVVKGSSYIDKISPRQGKIAQGKRDPYAAVRRNRSMTMKVESSEECCGVSSRLKCGGCYVTFPAAARAARSPRAVGFPVRDFSAESSDVRLLQSLYTKSSKTSSSPSVNRDTVTVDDLRRTADFDSGDSGYRGLRRRSVPARDPRPLSGISYVRLKLGSRTENCQGSLVQRGYLPIVLQTLRIRGFMLHHDSASSHTSAVTGNFLKECNIVVLEHPPYSPDLETCDLAVRSAPNTQAPQRLRLARAATRFHHVSYRWNLITSATFGRKRTSEVTETARFAAAEDVL</sequence>
<organism evidence="1 2">
    <name type="scientific">Eumeta variegata</name>
    <name type="common">Bagworm moth</name>
    <name type="synonym">Eumeta japonica</name>
    <dbReference type="NCBI Taxonomy" id="151549"/>
    <lineage>
        <taxon>Eukaryota</taxon>
        <taxon>Metazoa</taxon>
        <taxon>Ecdysozoa</taxon>
        <taxon>Arthropoda</taxon>
        <taxon>Hexapoda</taxon>
        <taxon>Insecta</taxon>
        <taxon>Pterygota</taxon>
        <taxon>Neoptera</taxon>
        <taxon>Endopterygota</taxon>
        <taxon>Lepidoptera</taxon>
        <taxon>Glossata</taxon>
        <taxon>Ditrysia</taxon>
        <taxon>Tineoidea</taxon>
        <taxon>Psychidae</taxon>
        <taxon>Oiketicinae</taxon>
        <taxon>Eumeta</taxon>
    </lineage>
</organism>
<evidence type="ECO:0008006" key="3">
    <source>
        <dbReference type="Google" id="ProtNLM"/>
    </source>
</evidence>
<gene>
    <name evidence="1" type="ORF">EVAR_35233_1</name>
</gene>
<proteinExistence type="predicted"/>
<dbReference type="AlphaFoldDB" id="A0A4C1VDH2"/>